<dbReference type="InterPro" id="IPR011989">
    <property type="entry name" value="ARM-like"/>
</dbReference>
<dbReference type="Proteomes" id="UP001152759">
    <property type="component" value="Chromosome 4"/>
</dbReference>
<dbReference type="PANTHER" id="PTHR12363:SF42">
    <property type="entry name" value="TRANSPORTIN-3"/>
    <property type="match status" value="1"/>
</dbReference>
<dbReference type="InterPro" id="IPR058537">
    <property type="entry name" value="TPR_TNPO3_IPO13_4th"/>
</dbReference>
<dbReference type="Gene3D" id="1.25.10.10">
    <property type="entry name" value="Leucine-rich Repeat Variant"/>
    <property type="match status" value="1"/>
</dbReference>
<protein>
    <recommendedName>
        <fullName evidence="5">Transportin-3</fullName>
    </recommendedName>
</protein>
<feature type="domain" description="Exportin-1/Importin-beta-like" evidence="2">
    <location>
        <begin position="104"/>
        <end position="249"/>
    </location>
</feature>
<dbReference type="GO" id="GO:0005737">
    <property type="term" value="C:cytoplasm"/>
    <property type="evidence" value="ECO:0007669"/>
    <property type="project" value="TreeGrafter"/>
</dbReference>
<feature type="domain" description="Importin N-terminal" evidence="1">
    <location>
        <begin position="33"/>
        <end position="96"/>
    </location>
</feature>
<name>A0A9P0AD10_BEMTA</name>
<organism evidence="3 4">
    <name type="scientific">Bemisia tabaci</name>
    <name type="common">Sweetpotato whitefly</name>
    <name type="synonym">Aleurodes tabaci</name>
    <dbReference type="NCBI Taxonomy" id="7038"/>
    <lineage>
        <taxon>Eukaryota</taxon>
        <taxon>Metazoa</taxon>
        <taxon>Ecdysozoa</taxon>
        <taxon>Arthropoda</taxon>
        <taxon>Hexapoda</taxon>
        <taxon>Insecta</taxon>
        <taxon>Pterygota</taxon>
        <taxon>Neoptera</taxon>
        <taxon>Paraneoptera</taxon>
        <taxon>Hemiptera</taxon>
        <taxon>Sternorrhyncha</taxon>
        <taxon>Aleyrodoidea</taxon>
        <taxon>Aleyrodidae</taxon>
        <taxon>Aleyrodinae</taxon>
        <taxon>Bemisia</taxon>
    </lineage>
</organism>
<dbReference type="InterPro" id="IPR057941">
    <property type="entry name" value="TPR_TNPO3_IPO13_2nd"/>
</dbReference>
<evidence type="ECO:0000313" key="4">
    <source>
        <dbReference type="Proteomes" id="UP001152759"/>
    </source>
</evidence>
<dbReference type="Pfam" id="PF24138">
    <property type="entry name" value="TPR_TNPO3_IPO13_2nd"/>
    <property type="match status" value="1"/>
</dbReference>
<gene>
    <name evidence="3" type="ORF">BEMITA_LOCUS8016</name>
</gene>
<reference evidence="3" key="1">
    <citation type="submission" date="2021-12" db="EMBL/GenBank/DDBJ databases">
        <authorList>
            <person name="King R."/>
        </authorList>
    </citation>
    <scope>NUCLEOTIDE SEQUENCE</scope>
</reference>
<keyword evidence="4" id="KW-1185">Reference proteome</keyword>
<dbReference type="PANTHER" id="PTHR12363">
    <property type="entry name" value="TRANSPORTIN 3 AND IMPORTIN 13"/>
    <property type="match status" value="1"/>
</dbReference>
<dbReference type="SUPFAM" id="SSF48371">
    <property type="entry name" value="ARM repeat"/>
    <property type="match status" value="1"/>
</dbReference>
<evidence type="ECO:0000313" key="3">
    <source>
        <dbReference type="EMBL" id="CAH0389157.1"/>
    </source>
</evidence>
<dbReference type="GO" id="GO:0006606">
    <property type="term" value="P:protein import into nucleus"/>
    <property type="evidence" value="ECO:0007669"/>
    <property type="project" value="TreeGrafter"/>
</dbReference>
<dbReference type="InterPro" id="IPR051345">
    <property type="entry name" value="Importin_beta-like_NTR"/>
</dbReference>
<dbReference type="InterPro" id="IPR057942">
    <property type="entry name" value="TPR_TNPO3_IPO13_3rd"/>
</dbReference>
<dbReference type="Pfam" id="PF24139">
    <property type="entry name" value="TPR_TNPO3_IPO13_4th"/>
    <property type="match status" value="1"/>
</dbReference>
<evidence type="ECO:0000259" key="2">
    <source>
        <dbReference type="Pfam" id="PF08389"/>
    </source>
</evidence>
<evidence type="ECO:0008006" key="5">
    <source>
        <dbReference type="Google" id="ProtNLM"/>
    </source>
</evidence>
<dbReference type="GO" id="GO:0031267">
    <property type="term" value="F:small GTPase binding"/>
    <property type="evidence" value="ECO:0007669"/>
    <property type="project" value="InterPro"/>
</dbReference>
<sequence length="934" mass="105816">MLTHGASFYRNGLQAVYTLFKDSNVTEKEKASLWLGEFQKSLYAWKIADEMLYQKVDIECCYFAAQTLRTKIQYSFHEVPLENQISLKDSLLKHIANIDHATSPPIVTQLCLAVADLALQMSSWKDPISELITQLNPVNSRAVLEILKVLPEELNSRALRLGENRRQEVLEQFRAFHPMLFECWTVCLKNAENNVTIQNKVLQCYTSWVLIYVVPPVQAADNLIIKFAFHTLSSPDGMMELHESAGDCLSALFQCLQTDENYPSEIDTQLYLGVESLKDLFHLVSTREEEEKALNYARIFTDLAEFFIEKMNTNHFSMKTLDLLLICATHYDYEVASITFSFWHRLSDSLYQKNDDSLTEVFKPYVLKLIDALKGQNELDSDLEGLLESGDDFSEFRKRVYELIKDVIFIVGSSVCFRQMSVYLWKPNIQWPKLESALFIMKAVAKNIVPKENEVVPEVLEAVLRLPIESTHVAVQNTAILLLGELCDWIDAHPHFVEPVLNFLIACLRQPHVANTAADAFHSICSVAKTHIVPHVESLLPVVSIIHQLDSKAISNDSACKILKGLGYAVSLLPHNDILPVFGEMCEVQVKALVELLNNSTDVIKSIKANPCVWMDRLAAILRSVNPKVDNSHEHPCLEVVLKCWPVLEKICQTFKADIYVMERCCRCLRFTVRCIGKHSNQLLIPIENLLVTLYNEHQHSCFLYLGSVLVDEYGADLSNQVPLLKMLEAFIPPTFMHLQKNGQPISGLTLKHHPDTIDDFFRLCQRFILRAPIPFLTLSDENISFIMQLAVYSVTLDHKDANASVTKFLCDLISCGKCHASSNDGAVKQELVVKVLVNHGQSLVDSLIQASIFLLPSYMIVDIAGTFFELLTYQKVPVHQWLQEALSKLPTHNSGGTETVSHTQLLEFYSGMTCASNPKTLSQLLKTLARQFR</sequence>
<proteinExistence type="predicted"/>
<dbReference type="InterPro" id="IPR001494">
    <property type="entry name" value="Importin-beta_N"/>
</dbReference>
<evidence type="ECO:0000259" key="1">
    <source>
        <dbReference type="Pfam" id="PF03810"/>
    </source>
</evidence>
<dbReference type="Pfam" id="PF24140">
    <property type="entry name" value="TPR_TNPO3_IPO13_3rd"/>
    <property type="match status" value="1"/>
</dbReference>
<dbReference type="AlphaFoldDB" id="A0A9P0AD10"/>
<dbReference type="Pfam" id="PF03810">
    <property type="entry name" value="IBN_N"/>
    <property type="match status" value="1"/>
</dbReference>
<accession>A0A9P0AD10</accession>
<dbReference type="InterPro" id="IPR016024">
    <property type="entry name" value="ARM-type_fold"/>
</dbReference>
<dbReference type="EMBL" id="OU963865">
    <property type="protein sequence ID" value="CAH0389157.1"/>
    <property type="molecule type" value="Genomic_DNA"/>
</dbReference>
<dbReference type="InterPro" id="IPR013598">
    <property type="entry name" value="Exportin-1/Importin-b-like"/>
</dbReference>
<dbReference type="Pfam" id="PF08389">
    <property type="entry name" value="Xpo1"/>
    <property type="match status" value="1"/>
</dbReference>